<evidence type="ECO:0008006" key="5">
    <source>
        <dbReference type="Google" id="ProtNLM"/>
    </source>
</evidence>
<dbReference type="PANTHER" id="PTHR24104">
    <property type="entry name" value="E3 UBIQUITIN-PROTEIN LIGASE NHLRC1-RELATED"/>
    <property type="match status" value="1"/>
</dbReference>
<reference evidence="3" key="2">
    <citation type="submission" date="2021-08" db="EMBL/GenBank/DDBJ databases">
        <authorList>
            <person name="Dalcin Martins P."/>
        </authorList>
    </citation>
    <scope>NUCLEOTIDE SEQUENCE</scope>
    <source>
        <strain evidence="3">MAG_39</strain>
    </source>
</reference>
<evidence type="ECO:0000256" key="1">
    <source>
        <dbReference type="ARBA" id="ARBA00022737"/>
    </source>
</evidence>
<gene>
    <name evidence="3" type="ORF">K8I29_01500</name>
</gene>
<evidence type="ECO:0000313" key="4">
    <source>
        <dbReference type="Proteomes" id="UP000705867"/>
    </source>
</evidence>
<sequence>MRNSLQKTFGALGCWICMIVLVSTVRTASAVQVSYLYNLANFNGTVPFTWVKVLLDEKAEEVYVVDVSTLSVKIFNKSGMEVYEFGLEGFGPVSDIAIDEAGNILLLSPGQRAKGYSLVRCNYRGEAVSTIEVKNLPQGLSSSFFPDMILYRTGRIYLVDRPSMQVVVTDAQGLFETHYDLAAILKIDTKNKMNMDIVGFSVDKDGNLLFTIPAIFTAYIVSPDRQARNFGTRGSTPGKFNIVAGITSDDKGNYYVVDTLRCVVMIFDSNFVFKTEFGYRGNGPGNLTGPRDLAVGNNGMLYVTQLARKGVSIFSITDIAK</sequence>
<evidence type="ECO:0000313" key="3">
    <source>
        <dbReference type="EMBL" id="MBZ0154875.1"/>
    </source>
</evidence>
<dbReference type="PANTHER" id="PTHR24104:SF25">
    <property type="entry name" value="PROTEIN LIN-41"/>
    <property type="match status" value="1"/>
</dbReference>
<protein>
    <recommendedName>
        <fullName evidence="5">6-bladed beta-propeller</fullName>
    </recommendedName>
</protein>
<accession>A0A953M093</accession>
<comment type="caution">
    <text evidence="3">The sequence shown here is derived from an EMBL/GenBank/DDBJ whole genome shotgun (WGS) entry which is preliminary data.</text>
</comment>
<dbReference type="PROSITE" id="PS51125">
    <property type="entry name" value="NHL"/>
    <property type="match status" value="1"/>
</dbReference>
<dbReference type="InterPro" id="IPR001258">
    <property type="entry name" value="NHL_repeat"/>
</dbReference>
<dbReference type="EMBL" id="JAIOIV010000015">
    <property type="protein sequence ID" value="MBZ0154875.1"/>
    <property type="molecule type" value="Genomic_DNA"/>
</dbReference>
<reference evidence="3" key="1">
    <citation type="journal article" date="2021" name="bioRxiv">
        <title>Unraveling nitrogen, sulfur and carbon metabolic pathways and microbial community transcriptional responses to substrate deprivation and toxicity stresses in a bioreactor mimicking anoxic brackish coastal sediment conditions.</title>
        <authorList>
            <person name="Martins P.D."/>
            <person name="Echeveste M.J."/>
            <person name="Arshad A."/>
            <person name="Kurth J."/>
            <person name="Ouboter H."/>
            <person name="Jetten M.S.M."/>
            <person name="Welte C.U."/>
        </authorList>
    </citation>
    <scope>NUCLEOTIDE SEQUENCE</scope>
    <source>
        <strain evidence="3">MAG_39</strain>
    </source>
</reference>
<dbReference type="InterPro" id="IPR050952">
    <property type="entry name" value="TRIM-NHL_E3_ligases"/>
</dbReference>
<dbReference type="Gene3D" id="2.120.10.30">
    <property type="entry name" value="TolB, C-terminal domain"/>
    <property type="match status" value="2"/>
</dbReference>
<name>A0A953M093_9BACT</name>
<keyword evidence="1" id="KW-0677">Repeat</keyword>
<dbReference type="Proteomes" id="UP000705867">
    <property type="component" value="Unassembled WGS sequence"/>
</dbReference>
<evidence type="ECO:0000256" key="2">
    <source>
        <dbReference type="PROSITE-ProRule" id="PRU00504"/>
    </source>
</evidence>
<organism evidence="3 4">
    <name type="scientific">Candidatus Nitrobium versatile</name>
    <dbReference type="NCBI Taxonomy" id="2884831"/>
    <lineage>
        <taxon>Bacteria</taxon>
        <taxon>Pseudomonadati</taxon>
        <taxon>Nitrospirota</taxon>
        <taxon>Nitrospiria</taxon>
        <taxon>Nitrospirales</taxon>
        <taxon>Nitrospiraceae</taxon>
        <taxon>Candidatus Nitrobium</taxon>
    </lineage>
</organism>
<proteinExistence type="predicted"/>
<dbReference type="AlphaFoldDB" id="A0A953M093"/>
<dbReference type="SUPFAM" id="SSF63829">
    <property type="entry name" value="Calcium-dependent phosphotriesterase"/>
    <property type="match status" value="1"/>
</dbReference>
<dbReference type="InterPro" id="IPR011042">
    <property type="entry name" value="6-blade_b-propeller_TolB-like"/>
</dbReference>
<feature type="repeat" description="NHL" evidence="2">
    <location>
        <begin position="227"/>
        <end position="270"/>
    </location>
</feature>
<dbReference type="GO" id="GO:0008270">
    <property type="term" value="F:zinc ion binding"/>
    <property type="evidence" value="ECO:0007669"/>
    <property type="project" value="UniProtKB-KW"/>
</dbReference>